<keyword evidence="3 7" id="KW-0812">Transmembrane</keyword>
<sequence>MKAVDDVRSVWWLLLAMLVLAALVSFIWIVIMRWISGIMVWVSLISFTIVFAFATYYCFNEYVILLNKVATPAFSVGTDYKAYANYKETWLVAGIICAIFLIIMLILVIFLRNRIKIAVSIIKETSRYIQTMGSPQFTESPLQVTTDASLKLTETVGSLTAAVPCDPTGSSTSGKLCNFLKYGGDEYIYILQIYQLFMFLWVLNFIIAFGQMTLAGAFSGYYWAFNKPKDIPTFPLLGSAWRAFRYHIGTMAFGALIIAIIQMIRIFLEYLDQKLKSLTNPVARFIMCCLKCCFWCLEKFMKFINKNAYIMCAIYGKNFCVSAKNAFFLIIRNILRVVVVDKVTDFVLFISKIVVTAGMTTLAYFLFNGQLFDLNLLIAGIFLNYFFIPVIIVAIGTFIVASLFFSVYSMGVDTLFLCFLEDLERHDGSTEKPYYMSVELMDIVGKKNKPEKKK</sequence>
<dbReference type="AlphaFoldDB" id="A0A177B258"/>
<evidence type="ECO:0000256" key="1">
    <source>
        <dbReference type="ARBA" id="ARBA00004141"/>
    </source>
</evidence>
<keyword evidence="5 7" id="KW-0472">Membrane</keyword>
<feature type="transmembrane region" description="Helical" evidence="7">
    <location>
        <begin position="244"/>
        <end position="268"/>
    </location>
</feature>
<dbReference type="Proteomes" id="UP000078046">
    <property type="component" value="Unassembled WGS sequence"/>
</dbReference>
<evidence type="ECO:0000256" key="7">
    <source>
        <dbReference type="RuleBase" id="RU368066"/>
    </source>
</evidence>
<dbReference type="Pfam" id="PF04515">
    <property type="entry name" value="Choline_transpo"/>
    <property type="match status" value="1"/>
</dbReference>
<protein>
    <recommendedName>
        <fullName evidence="7">Choline transporter-like protein</fullName>
    </recommendedName>
</protein>
<evidence type="ECO:0000256" key="3">
    <source>
        <dbReference type="ARBA" id="ARBA00022692"/>
    </source>
</evidence>
<reference evidence="8 9" key="1">
    <citation type="submission" date="2016-04" db="EMBL/GenBank/DDBJ databases">
        <title>The genome of Intoshia linei affirms orthonectids as highly simplified spiralians.</title>
        <authorList>
            <person name="Mikhailov K.V."/>
            <person name="Slusarev G.S."/>
            <person name="Nikitin M.A."/>
            <person name="Logacheva M.D."/>
            <person name="Penin A."/>
            <person name="Aleoshin V."/>
            <person name="Panchin Y.V."/>
        </authorList>
    </citation>
    <scope>NUCLEOTIDE SEQUENCE [LARGE SCALE GENOMIC DNA]</scope>
    <source>
        <strain evidence="8">Intl2013</strain>
        <tissue evidence="8">Whole animal</tissue>
    </source>
</reference>
<evidence type="ECO:0000256" key="6">
    <source>
        <dbReference type="ARBA" id="ARBA00023180"/>
    </source>
</evidence>
<name>A0A177B258_9BILA</name>
<dbReference type="GO" id="GO:0005886">
    <property type="term" value="C:plasma membrane"/>
    <property type="evidence" value="ECO:0007669"/>
    <property type="project" value="UniProtKB-SubCell"/>
</dbReference>
<dbReference type="GO" id="GO:0022857">
    <property type="term" value="F:transmembrane transporter activity"/>
    <property type="evidence" value="ECO:0007669"/>
    <property type="project" value="UniProtKB-UniRule"/>
</dbReference>
<evidence type="ECO:0000256" key="5">
    <source>
        <dbReference type="ARBA" id="ARBA00023136"/>
    </source>
</evidence>
<dbReference type="OrthoDB" id="420519at2759"/>
<dbReference type="EMBL" id="LWCA01000569">
    <property type="protein sequence ID" value="OAF67812.1"/>
    <property type="molecule type" value="Genomic_DNA"/>
</dbReference>
<feature type="transmembrane region" description="Helical" evidence="7">
    <location>
        <begin position="90"/>
        <end position="111"/>
    </location>
</feature>
<feature type="transmembrane region" description="Helical" evidence="7">
    <location>
        <begin position="38"/>
        <end position="57"/>
    </location>
</feature>
<feature type="transmembrane region" description="Helical" evidence="7">
    <location>
        <begin position="12"/>
        <end position="31"/>
    </location>
</feature>
<evidence type="ECO:0000256" key="2">
    <source>
        <dbReference type="ARBA" id="ARBA00007168"/>
    </source>
</evidence>
<keyword evidence="9" id="KW-1185">Reference proteome</keyword>
<gene>
    <name evidence="8" type="ORF">A3Q56_04451</name>
</gene>
<proteinExistence type="inferred from homology"/>
<feature type="transmembrane region" description="Helical" evidence="7">
    <location>
        <begin position="374"/>
        <end position="407"/>
    </location>
</feature>
<comment type="function">
    <text evidence="7">Choline transporter.</text>
</comment>
<accession>A0A177B258</accession>
<keyword evidence="4 7" id="KW-1133">Transmembrane helix</keyword>
<feature type="transmembrane region" description="Helical" evidence="7">
    <location>
        <begin position="346"/>
        <end position="367"/>
    </location>
</feature>
<organism evidence="8 9">
    <name type="scientific">Intoshia linei</name>
    <dbReference type="NCBI Taxonomy" id="1819745"/>
    <lineage>
        <taxon>Eukaryota</taxon>
        <taxon>Metazoa</taxon>
        <taxon>Spiralia</taxon>
        <taxon>Lophotrochozoa</taxon>
        <taxon>Mesozoa</taxon>
        <taxon>Orthonectida</taxon>
        <taxon>Rhopaluridae</taxon>
        <taxon>Intoshia</taxon>
    </lineage>
</organism>
<evidence type="ECO:0000313" key="8">
    <source>
        <dbReference type="EMBL" id="OAF67812.1"/>
    </source>
</evidence>
<comment type="similarity">
    <text evidence="2 7">Belongs to the CTL (choline transporter-like) family.</text>
</comment>
<dbReference type="PANTHER" id="PTHR12385">
    <property type="entry name" value="CHOLINE TRANSPORTER-LIKE (SLC FAMILY 44)"/>
    <property type="match status" value="1"/>
</dbReference>
<dbReference type="PANTHER" id="PTHR12385:SF14">
    <property type="entry name" value="CHOLINE TRANSPORTER-LIKE 2"/>
    <property type="match status" value="1"/>
</dbReference>
<comment type="subcellular location">
    <subcellularLocation>
        <location evidence="7">Cell membrane</location>
        <topology evidence="7">Multi-pass membrane protein</topology>
    </subcellularLocation>
    <subcellularLocation>
        <location evidence="1">Membrane</location>
        <topology evidence="1">Multi-pass membrane protein</topology>
    </subcellularLocation>
</comment>
<evidence type="ECO:0000313" key="9">
    <source>
        <dbReference type="Proteomes" id="UP000078046"/>
    </source>
</evidence>
<feature type="transmembrane region" description="Helical" evidence="7">
    <location>
        <begin position="196"/>
        <end position="224"/>
    </location>
</feature>
<evidence type="ECO:0000256" key="4">
    <source>
        <dbReference type="ARBA" id="ARBA00022989"/>
    </source>
</evidence>
<dbReference type="InterPro" id="IPR007603">
    <property type="entry name" value="Choline_transptr-like"/>
</dbReference>
<keyword evidence="6" id="KW-0325">Glycoprotein</keyword>
<comment type="caution">
    <text evidence="8">The sequence shown here is derived from an EMBL/GenBank/DDBJ whole genome shotgun (WGS) entry which is preliminary data.</text>
</comment>
<feature type="transmembrane region" description="Helical" evidence="7">
    <location>
        <begin position="308"/>
        <end position="331"/>
    </location>
</feature>